<accession>A0ABQ5V081</accession>
<feature type="transmembrane region" description="Helical" evidence="1">
    <location>
        <begin position="47"/>
        <end position="64"/>
    </location>
</feature>
<sequence>MTLFRMFLFAILSAIIVYTAIVMINHGPNLLPVFFNDMLAMGWPGQFNLDFMTFLMLSAIWVAWRNGFSPMSWILALLAFFGGMLFLSVYLLILTSRHKGDMATILMGPSRTGS</sequence>
<protein>
    <recommendedName>
        <fullName evidence="4">DUF2834 domain-containing protein</fullName>
    </recommendedName>
</protein>
<evidence type="ECO:0000313" key="3">
    <source>
        <dbReference type="Proteomes" id="UP001161390"/>
    </source>
</evidence>
<evidence type="ECO:0000313" key="2">
    <source>
        <dbReference type="EMBL" id="GLQ20045.1"/>
    </source>
</evidence>
<evidence type="ECO:0008006" key="4">
    <source>
        <dbReference type="Google" id="ProtNLM"/>
    </source>
</evidence>
<evidence type="ECO:0000256" key="1">
    <source>
        <dbReference type="SAM" id="Phobius"/>
    </source>
</evidence>
<reference evidence="2" key="2">
    <citation type="submission" date="2023-01" db="EMBL/GenBank/DDBJ databases">
        <title>Draft genome sequence of Algimonas porphyrae strain NBRC 108216.</title>
        <authorList>
            <person name="Sun Q."/>
            <person name="Mori K."/>
        </authorList>
    </citation>
    <scope>NUCLEOTIDE SEQUENCE</scope>
    <source>
        <strain evidence="2">NBRC 108216</strain>
    </source>
</reference>
<comment type="caution">
    <text evidence="2">The sequence shown here is derived from an EMBL/GenBank/DDBJ whole genome shotgun (WGS) entry which is preliminary data.</text>
</comment>
<keyword evidence="1" id="KW-0812">Transmembrane</keyword>
<gene>
    <name evidence="2" type="ORF">GCM10007854_10000</name>
</gene>
<dbReference type="EMBL" id="BSNJ01000002">
    <property type="protein sequence ID" value="GLQ20045.1"/>
    <property type="molecule type" value="Genomic_DNA"/>
</dbReference>
<proteinExistence type="predicted"/>
<keyword evidence="1" id="KW-0472">Membrane</keyword>
<dbReference type="RefSeq" id="WP_284370249.1">
    <property type="nucleotide sequence ID" value="NZ_BSNJ01000002.1"/>
</dbReference>
<keyword evidence="1" id="KW-1133">Transmembrane helix</keyword>
<dbReference type="Proteomes" id="UP001161390">
    <property type="component" value="Unassembled WGS sequence"/>
</dbReference>
<keyword evidence="3" id="KW-1185">Reference proteome</keyword>
<feature type="transmembrane region" description="Helical" evidence="1">
    <location>
        <begin position="6"/>
        <end position="26"/>
    </location>
</feature>
<organism evidence="2 3">
    <name type="scientific">Algimonas porphyrae</name>
    <dbReference type="NCBI Taxonomy" id="1128113"/>
    <lineage>
        <taxon>Bacteria</taxon>
        <taxon>Pseudomonadati</taxon>
        <taxon>Pseudomonadota</taxon>
        <taxon>Alphaproteobacteria</taxon>
        <taxon>Maricaulales</taxon>
        <taxon>Robiginitomaculaceae</taxon>
        <taxon>Algimonas</taxon>
    </lineage>
</organism>
<reference evidence="2" key="1">
    <citation type="journal article" date="2014" name="Int. J. Syst. Evol. Microbiol.">
        <title>Complete genome of a new Firmicutes species belonging to the dominant human colonic microbiota ('Ruminococcus bicirculans') reveals two chromosomes and a selective capacity to utilize plant glucans.</title>
        <authorList>
            <consortium name="NISC Comparative Sequencing Program"/>
            <person name="Wegmann U."/>
            <person name="Louis P."/>
            <person name="Goesmann A."/>
            <person name="Henrissat B."/>
            <person name="Duncan S.H."/>
            <person name="Flint H.J."/>
        </authorList>
    </citation>
    <scope>NUCLEOTIDE SEQUENCE</scope>
    <source>
        <strain evidence="2">NBRC 108216</strain>
    </source>
</reference>
<feature type="transmembrane region" description="Helical" evidence="1">
    <location>
        <begin position="70"/>
        <end position="93"/>
    </location>
</feature>
<name>A0ABQ5V081_9PROT</name>